<sequence>MSQAEASGHAQLLLFAKSLLAKDGRCGHGAFIDLVTLHHDPKQHDDLVFVVYSSGTASDKLSLHRRNPQLAEELEGVGRSINWQDSVQLYCVVQTEYWLTVVACSSPGLPSSQPGIPLAQPQPGCSQQTVAHTTPLHCAQCAGPQPWEELSQWLAYCPTRSQDMLPQVAEGRVNLPGVVAVSKRVYASPSDTPVSSTHAKAATSALSSYPDVCFSVHNYEDAFEELVLRHADDCYCVLLHALLPAQCNTDAVAALGSDTAGHSRLVLFSAYVVHQAVQEHLQAMQQQDQHTRPVLPRLLAAMVKAVA</sequence>
<comment type="caution">
    <text evidence="1">The sequence shown here is derived from an EMBL/GenBank/DDBJ whole genome shotgun (WGS) entry which is preliminary data.</text>
</comment>
<feature type="non-terminal residue" evidence="1">
    <location>
        <position position="307"/>
    </location>
</feature>
<reference evidence="1 2" key="1">
    <citation type="submission" date="2020-02" db="EMBL/GenBank/DDBJ databases">
        <title>Draft genome sequence of Haematococcus lacustris strain NIES-144.</title>
        <authorList>
            <person name="Morimoto D."/>
            <person name="Nakagawa S."/>
            <person name="Yoshida T."/>
            <person name="Sawayama S."/>
        </authorList>
    </citation>
    <scope>NUCLEOTIDE SEQUENCE [LARGE SCALE GENOMIC DNA]</scope>
    <source>
        <strain evidence="1 2">NIES-144</strain>
    </source>
</reference>
<name>A0A699Z2P7_HAELA</name>
<dbReference type="InterPro" id="IPR019141">
    <property type="entry name" value="DUF2045"/>
</dbReference>
<keyword evidence="2" id="KW-1185">Reference proteome</keyword>
<dbReference type="PANTHER" id="PTHR21477:SF13">
    <property type="entry name" value="KIAA0930"/>
    <property type="match status" value="1"/>
</dbReference>
<dbReference type="Pfam" id="PF09741">
    <property type="entry name" value="DUF2045"/>
    <property type="match status" value="1"/>
</dbReference>
<proteinExistence type="predicted"/>
<evidence type="ECO:0000313" key="1">
    <source>
        <dbReference type="EMBL" id="GFH13566.1"/>
    </source>
</evidence>
<organism evidence="1 2">
    <name type="scientific">Haematococcus lacustris</name>
    <name type="common">Green alga</name>
    <name type="synonym">Haematococcus pluvialis</name>
    <dbReference type="NCBI Taxonomy" id="44745"/>
    <lineage>
        <taxon>Eukaryota</taxon>
        <taxon>Viridiplantae</taxon>
        <taxon>Chlorophyta</taxon>
        <taxon>core chlorophytes</taxon>
        <taxon>Chlorophyceae</taxon>
        <taxon>CS clade</taxon>
        <taxon>Chlamydomonadales</taxon>
        <taxon>Haematococcaceae</taxon>
        <taxon>Haematococcus</taxon>
    </lineage>
</organism>
<dbReference type="EMBL" id="BLLF01000628">
    <property type="protein sequence ID" value="GFH13566.1"/>
    <property type="molecule type" value="Genomic_DNA"/>
</dbReference>
<dbReference type="PANTHER" id="PTHR21477">
    <property type="entry name" value="ZGC:172139"/>
    <property type="match status" value="1"/>
</dbReference>
<protein>
    <submittedName>
        <fullName evidence="1">Uncharacterized protein</fullName>
    </submittedName>
</protein>
<gene>
    <name evidence="1" type="ORF">HaLaN_09480</name>
</gene>
<evidence type="ECO:0000313" key="2">
    <source>
        <dbReference type="Proteomes" id="UP000485058"/>
    </source>
</evidence>
<accession>A0A699Z2P7</accession>
<dbReference type="AlphaFoldDB" id="A0A699Z2P7"/>
<dbReference type="Proteomes" id="UP000485058">
    <property type="component" value="Unassembled WGS sequence"/>
</dbReference>